<evidence type="ECO:0000313" key="3">
    <source>
        <dbReference type="EMBL" id="KAF9962895.1"/>
    </source>
</evidence>
<accession>A0A9P6J5B7</accession>
<feature type="compositionally biased region" description="Pro residues" evidence="1">
    <location>
        <begin position="387"/>
        <end position="405"/>
    </location>
</feature>
<proteinExistence type="predicted"/>
<reference evidence="3" key="1">
    <citation type="journal article" date="2020" name="Fungal Divers.">
        <title>Resolving the Mortierellaceae phylogeny through synthesis of multi-gene phylogenetics and phylogenomics.</title>
        <authorList>
            <person name="Vandepol N."/>
            <person name="Liber J."/>
            <person name="Desiro A."/>
            <person name="Na H."/>
            <person name="Kennedy M."/>
            <person name="Barry K."/>
            <person name="Grigoriev I.V."/>
            <person name="Miller A.N."/>
            <person name="O'Donnell K."/>
            <person name="Stajich J.E."/>
            <person name="Bonito G."/>
        </authorList>
    </citation>
    <scope>NUCLEOTIDE SEQUENCE</scope>
    <source>
        <strain evidence="3">CK1249</strain>
    </source>
</reference>
<feature type="transmembrane region" description="Helical" evidence="2">
    <location>
        <begin position="64"/>
        <end position="85"/>
    </location>
</feature>
<dbReference type="AlphaFoldDB" id="A0A9P6J5B7"/>
<keyword evidence="2" id="KW-1133">Transmembrane helix</keyword>
<sequence>METSASVRPRPRPTAATSAPARRTPNPGPTRAAPTLSSTLASGTLSPSPSSEPDSAKAGLSTPAIAGIAAAVGLIVVFIISVFLCKRRRASVYAKRPDGYDPSRDPINPNDVLPPENKPTERTLAAPHNDSGFNAYPMATRGAEPSATRQQPGQGYEPYEDHIQSHFAHQSPELQTPAAEALASSVLSSPVRPPPNISTNPSMDNSSGPGPLSPSQRAQMNNQQPVSPRSPRSPRSHPLQPPSSNSRPGPETEIFNEMGNQFVIEQGRDSYEQVGARAPSESSYRTGAATPMQDMQRGNTRGPAPPASGQYYNHSGSPSPTALGSPRGPRPGQSNSSAYSSPRQGPSQASPRLPHAQYQSHPPYPQQAPHQMPSNGAGYSPHMYPQSQPPYGAPIRSPPMGPGPRGPGYSQPSSNYPPASNYQPTANYSYT</sequence>
<comment type="caution">
    <text evidence="3">The sequence shown here is derived from an EMBL/GenBank/DDBJ whole genome shotgun (WGS) entry which is preliminary data.</text>
</comment>
<feature type="compositionally biased region" description="Low complexity" evidence="1">
    <location>
        <begin position="1"/>
        <end position="25"/>
    </location>
</feature>
<feature type="compositionally biased region" description="Low complexity" evidence="1">
    <location>
        <begin position="177"/>
        <end position="190"/>
    </location>
</feature>
<feature type="compositionally biased region" description="Polar residues" evidence="1">
    <location>
        <begin position="332"/>
        <end position="350"/>
    </location>
</feature>
<dbReference type="Proteomes" id="UP000738359">
    <property type="component" value="Unassembled WGS sequence"/>
</dbReference>
<dbReference type="EMBL" id="JAAAHY010000516">
    <property type="protein sequence ID" value="KAF9962895.1"/>
    <property type="molecule type" value="Genomic_DNA"/>
</dbReference>
<gene>
    <name evidence="3" type="ORF">BGZ70_007813</name>
</gene>
<organism evidence="3 4">
    <name type="scientific">Mortierella alpina</name>
    <name type="common">Oleaginous fungus</name>
    <name type="synonym">Mortierella renispora</name>
    <dbReference type="NCBI Taxonomy" id="64518"/>
    <lineage>
        <taxon>Eukaryota</taxon>
        <taxon>Fungi</taxon>
        <taxon>Fungi incertae sedis</taxon>
        <taxon>Mucoromycota</taxon>
        <taxon>Mortierellomycotina</taxon>
        <taxon>Mortierellomycetes</taxon>
        <taxon>Mortierellales</taxon>
        <taxon>Mortierellaceae</taxon>
        <taxon>Mortierella</taxon>
    </lineage>
</organism>
<dbReference type="OrthoDB" id="2445817at2759"/>
<feature type="compositionally biased region" description="Basic and acidic residues" evidence="1">
    <location>
        <begin position="95"/>
        <end position="104"/>
    </location>
</feature>
<keyword evidence="2" id="KW-0472">Membrane</keyword>
<feature type="region of interest" description="Disordered" evidence="1">
    <location>
        <begin position="95"/>
        <end position="431"/>
    </location>
</feature>
<feature type="compositionally biased region" description="Polar residues" evidence="1">
    <location>
        <begin position="197"/>
        <end position="222"/>
    </location>
</feature>
<evidence type="ECO:0000256" key="2">
    <source>
        <dbReference type="SAM" id="Phobius"/>
    </source>
</evidence>
<feature type="compositionally biased region" description="Low complexity" evidence="1">
    <location>
        <begin position="32"/>
        <end position="51"/>
    </location>
</feature>
<evidence type="ECO:0000256" key="1">
    <source>
        <dbReference type="SAM" id="MobiDB-lite"/>
    </source>
</evidence>
<feature type="compositionally biased region" description="Polar residues" evidence="1">
    <location>
        <begin position="310"/>
        <end position="322"/>
    </location>
</feature>
<keyword evidence="2" id="KW-0812">Transmembrane</keyword>
<feature type="compositionally biased region" description="Polar residues" evidence="1">
    <location>
        <begin position="410"/>
        <end position="431"/>
    </location>
</feature>
<keyword evidence="4" id="KW-1185">Reference proteome</keyword>
<feature type="region of interest" description="Disordered" evidence="1">
    <location>
        <begin position="1"/>
        <end position="59"/>
    </location>
</feature>
<name>A0A9P6J5B7_MORAP</name>
<protein>
    <submittedName>
        <fullName evidence="3">Uncharacterized protein</fullName>
    </submittedName>
</protein>
<evidence type="ECO:0000313" key="4">
    <source>
        <dbReference type="Proteomes" id="UP000738359"/>
    </source>
</evidence>